<evidence type="ECO:0000313" key="6">
    <source>
        <dbReference type="EMBL" id="CAH9415939.1"/>
    </source>
</evidence>
<dbReference type="PANTHER" id="PTHR47506">
    <property type="entry name" value="TRANSCRIPTIONAL REGULATORY PROTEIN"/>
    <property type="match status" value="1"/>
</dbReference>
<keyword evidence="3" id="KW-0804">Transcription</keyword>
<evidence type="ECO:0000256" key="2">
    <source>
        <dbReference type="ARBA" id="ARBA00023125"/>
    </source>
</evidence>
<dbReference type="EMBL" id="CAKXYP010000007">
    <property type="protein sequence ID" value="CAH9415939.1"/>
    <property type="molecule type" value="Genomic_DNA"/>
</dbReference>
<dbReference type="PROSITE" id="PS01081">
    <property type="entry name" value="HTH_TETR_1"/>
    <property type="match status" value="1"/>
</dbReference>
<dbReference type="SUPFAM" id="SSF48498">
    <property type="entry name" value="Tetracyclin repressor-like, C-terminal domain"/>
    <property type="match status" value="1"/>
</dbReference>
<dbReference type="Gene3D" id="1.10.10.60">
    <property type="entry name" value="Homeodomain-like"/>
    <property type="match status" value="1"/>
</dbReference>
<comment type="caution">
    <text evidence="6">The sequence shown here is derived from an EMBL/GenBank/DDBJ whole genome shotgun (WGS) entry which is preliminary data.</text>
</comment>
<dbReference type="Pfam" id="PF00440">
    <property type="entry name" value="TetR_N"/>
    <property type="match status" value="1"/>
</dbReference>
<evidence type="ECO:0000256" key="3">
    <source>
        <dbReference type="ARBA" id="ARBA00023163"/>
    </source>
</evidence>
<gene>
    <name evidence="6" type="ORF">SGL43_02960</name>
</gene>
<proteinExistence type="predicted"/>
<keyword evidence="1" id="KW-0805">Transcription regulation</keyword>
<dbReference type="PROSITE" id="PS50977">
    <property type="entry name" value="HTH_TETR_2"/>
    <property type="match status" value="1"/>
</dbReference>
<reference evidence="6" key="1">
    <citation type="submission" date="2022-03" db="EMBL/GenBank/DDBJ databases">
        <authorList>
            <person name="Leyn A S."/>
        </authorList>
    </citation>
    <scope>NUCLEOTIDE SEQUENCE</scope>
    <source>
        <strain evidence="6">Streptomyces globisporus 4-3</strain>
    </source>
</reference>
<evidence type="ECO:0000256" key="4">
    <source>
        <dbReference type="PROSITE-ProRule" id="PRU00335"/>
    </source>
</evidence>
<sequence>MLDGMETQRSAPVGRPRGFDADEALENAMRVFWRNGYEGASLPDLTEAMAISRTSMYAAFGNKEELFRKALARYADGPASYGGDAVAERTARGVAAVFLRGAVRSSTLPDYPTGCLSLRASLIGGEGGQAIRELLAAWRDETSTLLSERFRRAVDEGDLAAGTSPDLLARYLMTIGNGVAIQAAGGAERADLERIVDAVLQSWPPDLSRPDEP</sequence>
<evidence type="ECO:0000313" key="7">
    <source>
        <dbReference type="Proteomes" id="UP001154015"/>
    </source>
</evidence>
<dbReference type="PANTHER" id="PTHR47506:SF1">
    <property type="entry name" value="HTH-TYPE TRANSCRIPTIONAL REGULATOR YJDC"/>
    <property type="match status" value="1"/>
</dbReference>
<dbReference type="InterPro" id="IPR036271">
    <property type="entry name" value="Tet_transcr_reg_TetR-rel_C_sf"/>
</dbReference>
<evidence type="ECO:0000259" key="5">
    <source>
        <dbReference type="PROSITE" id="PS50977"/>
    </source>
</evidence>
<dbReference type="InterPro" id="IPR011075">
    <property type="entry name" value="TetR_C"/>
</dbReference>
<dbReference type="Pfam" id="PF16925">
    <property type="entry name" value="TetR_C_13"/>
    <property type="match status" value="1"/>
</dbReference>
<dbReference type="InterPro" id="IPR023772">
    <property type="entry name" value="DNA-bd_HTH_TetR-type_CS"/>
</dbReference>
<keyword evidence="2 4" id="KW-0238">DNA-binding</keyword>
<accession>A0ABN8V3G2</accession>
<dbReference type="InterPro" id="IPR009057">
    <property type="entry name" value="Homeodomain-like_sf"/>
</dbReference>
<dbReference type="Gene3D" id="1.10.357.10">
    <property type="entry name" value="Tetracycline Repressor, domain 2"/>
    <property type="match status" value="1"/>
</dbReference>
<protein>
    <submittedName>
        <fullName evidence="6">Transcriptional regulator, AcrR family</fullName>
    </submittedName>
</protein>
<feature type="DNA-binding region" description="H-T-H motif" evidence="4">
    <location>
        <begin position="41"/>
        <end position="60"/>
    </location>
</feature>
<dbReference type="InterPro" id="IPR001647">
    <property type="entry name" value="HTH_TetR"/>
</dbReference>
<dbReference type="Proteomes" id="UP001154015">
    <property type="component" value="Unassembled WGS sequence"/>
</dbReference>
<evidence type="ECO:0000256" key="1">
    <source>
        <dbReference type="ARBA" id="ARBA00023015"/>
    </source>
</evidence>
<name>A0ABN8V3G2_STRGL</name>
<organism evidence="6 7">
    <name type="scientific">Streptomyces globisporus</name>
    <dbReference type="NCBI Taxonomy" id="1908"/>
    <lineage>
        <taxon>Bacteria</taxon>
        <taxon>Bacillati</taxon>
        <taxon>Actinomycetota</taxon>
        <taxon>Actinomycetes</taxon>
        <taxon>Kitasatosporales</taxon>
        <taxon>Streptomycetaceae</taxon>
        <taxon>Streptomyces</taxon>
    </lineage>
</organism>
<feature type="domain" description="HTH tetR-type" evidence="5">
    <location>
        <begin position="18"/>
        <end position="78"/>
    </location>
</feature>
<dbReference type="SUPFAM" id="SSF46689">
    <property type="entry name" value="Homeodomain-like"/>
    <property type="match status" value="1"/>
</dbReference>
<keyword evidence="7" id="KW-1185">Reference proteome</keyword>